<dbReference type="InterPro" id="IPR036864">
    <property type="entry name" value="Zn2-C6_fun-type_DNA-bd_sf"/>
</dbReference>
<dbReference type="GO" id="GO:0005634">
    <property type="term" value="C:nucleus"/>
    <property type="evidence" value="ECO:0007669"/>
    <property type="project" value="UniProtKB-SubCell"/>
</dbReference>
<accession>A0A316YR52</accession>
<dbReference type="Gene3D" id="4.10.240.10">
    <property type="entry name" value="Zn(2)-C6 fungal-type DNA-binding domain"/>
    <property type="match status" value="1"/>
</dbReference>
<feature type="region of interest" description="Disordered" evidence="3">
    <location>
        <begin position="1"/>
        <end position="42"/>
    </location>
</feature>
<feature type="compositionally biased region" description="Acidic residues" evidence="3">
    <location>
        <begin position="78"/>
        <end position="99"/>
    </location>
</feature>
<feature type="region of interest" description="Disordered" evidence="3">
    <location>
        <begin position="78"/>
        <end position="153"/>
    </location>
</feature>
<organism evidence="5 6">
    <name type="scientific">Acaromyces ingoldii</name>
    <dbReference type="NCBI Taxonomy" id="215250"/>
    <lineage>
        <taxon>Eukaryota</taxon>
        <taxon>Fungi</taxon>
        <taxon>Dikarya</taxon>
        <taxon>Basidiomycota</taxon>
        <taxon>Ustilaginomycotina</taxon>
        <taxon>Exobasidiomycetes</taxon>
        <taxon>Exobasidiales</taxon>
        <taxon>Cryptobasidiaceae</taxon>
        <taxon>Acaromyces</taxon>
    </lineage>
</organism>
<evidence type="ECO:0000259" key="4">
    <source>
        <dbReference type="PROSITE" id="PS50048"/>
    </source>
</evidence>
<evidence type="ECO:0000256" key="3">
    <source>
        <dbReference type="SAM" id="MobiDB-lite"/>
    </source>
</evidence>
<dbReference type="PANTHER" id="PTHR31001:SF89">
    <property type="entry name" value="ZN(2)-C6 FUNGAL-TYPE DOMAIN-CONTAINING PROTEIN"/>
    <property type="match status" value="1"/>
</dbReference>
<feature type="compositionally biased region" description="Low complexity" evidence="3">
    <location>
        <begin position="130"/>
        <end position="148"/>
    </location>
</feature>
<dbReference type="Pfam" id="PF00172">
    <property type="entry name" value="Zn_clus"/>
    <property type="match status" value="1"/>
</dbReference>
<feature type="domain" description="Zn(2)-C6 fungal-type" evidence="4">
    <location>
        <begin position="43"/>
        <end position="72"/>
    </location>
</feature>
<dbReference type="PROSITE" id="PS50048">
    <property type="entry name" value="ZN2_CY6_FUNGAL_2"/>
    <property type="match status" value="1"/>
</dbReference>
<protein>
    <recommendedName>
        <fullName evidence="4">Zn(2)-C6 fungal-type domain-containing protein</fullName>
    </recommendedName>
</protein>
<dbReference type="CDD" id="cd00067">
    <property type="entry name" value="GAL4"/>
    <property type="match status" value="1"/>
</dbReference>
<feature type="compositionally biased region" description="Basic residues" evidence="3">
    <location>
        <begin position="29"/>
        <end position="39"/>
    </location>
</feature>
<evidence type="ECO:0000313" key="6">
    <source>
        <dbReference type="Proteomes" id="UP000245768"/>
    </source>
</evidence>
<dbReference type="PANTHER" id="PTHR31001">
    <property type="entry name" value="UNCHARACTERIZED TRANSCRIPTIONAL REGULATORY PROTEIN"/>
    <property type="match status" value="1"/>
</dbReference>
<evidence type="ECO:0000313" key="5">
    <source>
        <dbReference type="EMBL" id="PWN91148.1"/>
    </source>
</evidence>
<sequence>MPMMQPSSSSSISISSGGGGAPREPQLEKRKKKRRRRGPRPQVCANCRRLKLKCDRARPCRHCERREIQCIYRLEAEEAAEEEDEGEDEEGVAGEDDAPDAQSQQAASGLVAAHAGEQRHPLGGSASNGSPSQRSASDSSSSSTSTSSHLLKRPTAQYSRDTWFDHLLDFFGPSRSASHRTVAYLVDQSMSWASSNHWFEMIYLPGLKRDIQLERNRSRVNPALAFALTAVALRERTAWQQGRRPYGIGPGHTLIADEMLPAAQSPYDVSERIKVAAQAYLEQSIVCMQGAAEAGGAISIVQSAQAALLLMLLETEVSPGCMYYLGLASSLVLRSPHAQATLDHEAATTTGNRFQDSPMQRPMCDGTVARSSTQVEEVARLRLLPVWWGSRIGMAYFNVEIANSIYRPTDMDSAYVFGPWPEEHSSVTEKGENDFADSVRARILGLNVMATNLQSRFLPYELDYSQPTEALAKVLKCVDDDEFIFSMLLEALDWEAQTFFTFMVLRFCTSICHLHGMLIRRLGFAHSDALRPRICARLRGEQPASDDGQLGGSNITFQSPILSTWPDVLRRYMKEMDEDYAQAVARHQHSPEHFYGSASPPSLPQQATPHSSSLRLTKFQLDVLKLYVAATIHLRNGVMEALKLAGRSENDIEDEVLVVRLKDAMDDLSRRIRRHQDAFNEGV</sequence>
<evidence type="ECO:0000256" key="1">
    <source>
        <dbReference type="ARBA" id="ARBA00004123"/>
    </source>
</evidence>
<dbReference type="EMBL" id="KZ819635">
    <property type="protein sequence ID" value="PWN91148.1"/>
    <property type="molecule type" value="Genomic_DNA"/>
</dbReference>
<dbReference type="InParanoid" id="A0A316YR52"/>
<comment type="subcellular location">
    <subcellularLocation>
        <location evidence="1">Nucleus</location>
    </subcellularLocation>
</comment>
<feature type="region of interest" description="Disordered" evidence="3">
    <location>
        <begin position="591"/>
        <end position="611"/>
    </location>
</feature>
<dbReference type="AlphaFoldDB" id="A0A316YR52"/>
<dbReference type="InterPro" id="IPR050613">
    <property type="entry name" value="Sec_Metabolite_Reg"/>
</dbReference>
<dbReference type="SMART" id="SM00066">
    <property type="entry name" value="GAL4"/>
    <property type="match status" value="1"/>
</dbReference>
<dbReference type="STRING" id="215250.A0A316YR52"/>
<proteinExistence type="predicted"/>
<keyword evidence="6" id="KW-1185">Reference proteome</keyword>
<dbReference type="GO" id="GO:0008270">
    <property type="term" value="F:zinc ion binding"/>
    <property type="evidence" value="ECO:0007669"/>
    <property type="project" value="InterPro"/>
</dbReference>
<evidence type="ECO:0000256" key="2">
    <source>
        <dbReference type="ARBA" id="ARBA00023242"/>
    </source>
</evidence>
<dbReference type="RefSeq" id="XP_025378346.1">
    <property type="nucleotide sequence ID" value="XM_025523890.1"/>
</dbReference>
<dbReference type="OrthoDB" id="2260578at2759"/>
<dbReference type="Proteomes" id="UP000245768">
    <property type="component" value="Unassembled WGS sequence"/>
</dbReference>
<dbReference type="GeneID" id="37045806"/>
<dbReference type="InterPro" id="IPR001138">
    <property type="entry name" value="Zn2Cys6_DnaBD"/>
</dbReference>
<name>A0A316YR52_9BASI</name>
<keyword evidence="2" id="KW-0539">Nucleus</keyword>
<dbReference type="PROSITE" id="PS00463">
    <property type="entry name" value="ZN2_CY6_FUNGAL_1"/>
    <property type="match status" value="1"/>
</dbReference>
<gene>
    <name evidence="5" type="ORF">FA10DRAFT_284094</name>
</gene>
<reference evidence="5 6" key="1">
    <citation type="journal article" date="2018" name="Mol. Biol. Evol.">
        <title>Broad Genomic Sampling Reveals a Smut Pathogenic Ancestry of the Fungal Clade Ustilaginomycotina.</title>
        <authorList>
            <person name="Kijpornyongpan T."/>
            <person name="Mondo S.J."/>
            <person name="Barry K."/>
            <person name="Sandor L."/>
            <person name="Lee J."/>
            <person name="Lipzen A."/>
            <person name="Pangilinan J."/>
            <person name="LaButti K."/>
            <person name="Hainaut M."/>
            <person name="Henrissat B."/>
            <person name="Grigoriev I.V."/>
            <person name="Spatafora J.W."/>
            <person name="Aime M.C."/>
        </authorList>
    </citation>
    <scope>NUCLEOTIDE SEQUENCE [LARGE SCALE GENOMIC DNA]</scope>
    <source>
        <strain evidence="5 6">MCA 4198</strain>
    </source>
</reference>
<dbReference type="SUPFAM" id="SSF57701">
    <property type="entry name" value="Zn2/Cys6 DNA-binding domain"/>
    <property type="match status" value="1"/>
</dbReference>
<dbReference type="GO" id="GO:0000981">
    <property type="term" value="F:DNA-binding transcription factor activity, RNA polymerase II-specific"/>
    <property type="evidence" value="ECO:0007669"/>
    <property type="project" value="InterPro"/>
</dbReference>